<organism evidence="1 2">
    <name type="scientific">Skeletonema marinoi</name>
    <dbReference type="NCBI Taxonomy" id="267567"/>
    <lineage>
        <taxon>Eukaryota</taxon>
        <taxon>Sar</taxon>
        <taxon>Stramenopiles</taxon>
        <taxon>Ochrophyta</taxon>
        <taxon>Bacillariophyta</taxon>
        <taxon>Coscinodiscophyceae</taxon>
        <taxon>Thalassiosirophycidae</taxon>
        <taxon>Thalassiosirales</taxon>
        <taxon>Skeletonemataceae</taxon>
        <taxon>Skeletonema</taxon>
        <taxon>Skeletonema marinoi-dohrnii complex</taxon>
    </lineage>
</organism>
<gene>
    <name evidence="1" type="ORF">QTG54_005557</name>
</gene>
<proteinExistence type="predicted"/>
<accession>A0AAD8YFF0</accession>
<dbReference type="Gene3D" id="1.25.40.10">
    <property type="entry name" value="Tetratricopeptide repeat domain"/>
    <property type="match status" value="1"/>
</dbReference>
<evidence type="ECO:0000313" key="1">
    <source>
        <dbReference type="EMBL" id="KAK1743960.1"/>
    </source>
</evidence>
<dbReference type="EMBL" id="JATAAI010000008">
    <property type="protein sequence ID" value="KAK1743960.1"/>
    <property type="molecule type" value="Genomic_DNA"/>
</dbReference>
<dbReference type="SUPFAM" id="SSF81901">
    <property type="entry name" value="HCP-like"/>
    <property type="match status" value="1"/>
</dbReference>
<evidence type="ECO:0000313" key="2">
    <source>
        <dbReference type="Proteomes" id="UP001224775"/>
    </source>
</evidence>
<protein>
    <submittedName>
        <fullName evidence="1">Uncharacterized protein</fullName>
    </submittedName>
</protein>
<dbReference type="Proteomes" id="UP001224775">
    <property type="component" value="Unassembled WGS sequence"/>
</dbReference>
<name>A0AAD8YFF0_9STRA</name>
<dbReference type="InterPro" id="IPR011990">
    <property type="entry name" value="TPR-like_helical_dom_sf"/>
</dbReference>
<keyword evidence="2" id="KW-1185">Reference proteome</keyword>
<dbReference type="AlphaFoldDB" id="A0AAD8YFF0"/>
<reference evidence="1" key="1">
    <citation type="submission" date="2023-06" db="EMBL/GenBank/DDBJ databases">
        <title>Survivors Of The Sea: Transcriptome response of Skeletonema marinoi to long-term dormancy.</title>
        <authorList>
            <person name="Pinder M.I.M."/>
            <person name="Kourtchenko O."/>
            <person name="Robertson E.K."/>
            <person name="Larsson T."/>
            <person name="Maumus F."/>
            <person name="Osuna-Cruz C.M."/>
            <person name="Vancaester E."/>
            <person name="Stenow R."/>
            <person name="Vandepoele K."/>
            <person name="Ploug H."/>
            <person name="Bruchert V."/>
            <person name="Godhe A."/>
            <person name="Topel M."/>
        </authorList>
    </citation>
    <scope>NUCLEOTIDE SEQUENCE</scope>
    <source>
        <strain evidence="1">R05AC</strain>
    </source>
</reference>
<sequence length="145" mass="15962">MKRIEANDPIALYFMGTHRYQEGDYEGACEYWKKAAELGGAESHFKLAGFYCGEKEARFHLGFFRDFANGRADAAVKHLIIGANLGHDDSIKALKGCYIKALKMGVAGYELISKENFAAALRAHQAAIDATKSPHREAAAKFCAE</sequence>
<comment type="caution">
    <text evidence="1">The sequence shown here is derived from an EMBL/GenBank/DDBJ whole genome shotgun (WGS) entry which is preliminary data.</text>
</comment>